<dbReference type="Gene3D" id="3.40.50.300">
    <property type="entry name" value="P-loop containing nucleotide triphosphate hydrolases"/>
    <property type="match status" value="1"/>
</dbReference>
<dbReference type="HAMAP" id="MF_01820">
    <property type="entry name" value="GTPase_RsgA"/>
    <property type="match status" value="1"/>
</dbReference>
<accession>A0ABD1XUW9</accession>
<dbReference type="CDD" id="cd01854">
    <property type="entry name" value="YjeQ_EngC"/>
    <property type="match status" value="1"/>
</dbReference>
<dbReference type="PROSITE" id="PS51721">
    <property type="entry name" value="G_CP"/>
    <property type="match status" value="1"/>
</dbReference>
<dbReference type="NCBIfam" id="TIGR00157">
    <property type="entry name" value="ribosome small subunit-dependent GTPase A"/>
    <property type="match status" value="1"/>
</dbReference>
<dbReference type="EMBL" id="JBHFFA010000007">
    <property type="protein sequence ID" value="KAL2611323.1"/>
    <property type="molecule type" value="Genomic_DNA"/>
</dbReference>
<dbReference type="Proteomes" id="UP001605036">
    <property type="component" value="Unassembled WGS sequence"/>
</dbReference>
<keyword evidence="3" id="KW-0175">Coiled coil</keyword>
<protein>
    <submittedName>
        <fullName evidence="6">Uncharacterized protein</fullName>
    </submittedName>
</protein>
<gene>
    <name evidence="6" type="ORF">R1flu_023015</name>
</gene>
<sequence>MRAGVLSVPALHRLIADVHPGPTTSALISSTSPPWRLSWSYSLVRRNCLLNLSYKNCGERNLGLRIYAARKNVTSRKIQQSKGRMSEKPSKLGTVGAPLDNNPLIQDCGSRTCVTESPTATNGRGMIEEVLDRSSEIVDPPVANVDNLLIVFSIDQPQIDEKVLSRFLLEAESTGIDFSLVLNKVDLVEQKVVEYWQAKLAEWGYMAVLCSADRKLGLRDLTSLVKNKVTVILGPSGVGKSSLINALRDQTALPLWYDSEKMRQAVVVDEVTDGAEVSEHQFAEEFEALRVGEVSMASGRGRHTTRHVRLLRIPGGDGLLADTPGFSQPSLAKVTSSTLAQLFPEVRRRLEDSEDGGCAFPNCMHLGEPYCAVGDSWERYPHYTDLLEEIRTREKVQKKILGTKRESDMRVKKMGAEGVRKAEPRLALNRHRRESRKQANQGIEELFREEEELQAEITQDNEKEVRAV</sequence>
<keyword evidence="2" id="KW-0342">GTP-binding</keyword>
<feature type="coiled-coil region" evidence="3">
    <location>
        <begin position="436"/>
        <end position="463"/>
    </location>
</feature>
<proteinExistence type="inferred from homology"/>
<evidence type="ECO:0000256" key="1">
    <source>
        <dbReference type="ARBA" id="ARBA00022741"/>
    </source>
</evidence>
<evidence type="ECO:0000313" key="6">
    <source>
        <dbReference type="EMBL" id="KAL2611323.1"/>
    </source>
</evidence>
<evidence type="ECO:0000313" key="7">
    <source>
        <dbReference type="Proteomes" id="UP001605036"/>
    </source>
</evidence>
<dbReference type="GO" id="GO:0005525">
    <property type="term" value="F:GTP binding"/>
    <property type="evidence" value="ECO:0007669"/>
    <property type="project" value="UniProtKB-KW"/>
</dbReference>
<organism evidence="6 7">
    <name type="scientific">Riccia fluitans</name>
    <dbReference type="NCBI Taxonomy" id="41844"/>
    <lineage>
        <taxon>Eukaryota</taxon>
        <taxon>Viridiplantae</taxon>
        <taxon>Streptophyta</taxon>
        <taxon>Embryophyta</taxon>
        <taxon>Marchantiophyta</taxon>
        <taxon>Marchantiopsida</taxon>
        <taxon>Marchantiidae</taxon>
        <taxon>Marchantiales</taxon>
        <taxon>Ricciaceae</taxon>
        <taxon>Riccia</taxon>
    </lineage>
</organism>
<keyword evidence="1" id="KW-0547">Nucleotide-binding</keyword>
<dbReference type="PANTHER" id="PTHR32120:SF11">
    <property type="entry name" value="SMALL RIBOSOMAL SUBUNIT BIOGENESIS GTPASE RSGA 1, MITOCHONDRIAL-RELATED"/>
    <property type="match status" value="1"/>
</dbReference>
<dbReference type="PROSITE" id="PS50936">
    <property type="entry name" value="ENGC_GTPASE"/>
    <property type="match status" value="1"/>
</dbReference>
<comment type="caution">
    <text evidence="6">The sequence shown here is derived from an EMBL/GenBank/DDBJ whole genome shotgun (WGS) entry which is preliminary data.</text>
</comment>
<name>A0ABD1XUW9_9MARC</name>
<evidence type="ECO:0000256" key="3">
    <source>
        <dbReference type="SAM" id="Coils"/>
    </source>
</evidence>
<dbReference type="InterPro" id="IPR010914">
    <property type="entry name" value="RsgA_GTPase_dom"/>
</dbReference>
<dbReference type="InterPro" id="IPR030378">
    <property type="entry name" value="G_CP_dom"/>
</dbReference>
<dbReference type="AlphaFoldDB" id="A0ABD1XUW9"/>
<evidence type="ECO:0000259" key="5">
    <source>
        <dbReference type="PROSITE" id="PS51721"/>
    </source>
</evidence>
<feature type="domain" description="EngC GTPase" evidence="4">
    <location>
        <begin position="143"/>
        <end position="327"/>
    </location>
</feature>
<keyword evidence="7" id="KW-1185">Reference proteome</keyword>
<dbReference type="InterPro" id="IPR004881">
    <property type="entry name" value="Ribosome_biogen_GTPase_RsgA"/>
</dbReference>
<evidence type="ECO:0000256" key="2">
    <source>
        <dbReference type="ARBA" id="ARBA00023134"/>
    </source>
</evidence>
<evidence type="ECO:0000259" key="4">
    <source>
        <dbReference type="PROSITE" id="PS50936"/>
    </source>
</evidence>
<dbReference type="InterPro" id="IPR027417">
    <property type="entry name" value="P-loop_NTPase"/>
</dbReference>
<dbReference type="SUPFAM" id="SSF52540">
    <property type="entry name" value="P-loop containing nucleoside triphosphate hydrolases"/>
    <property type="match status" value="1"/>
</dbReference>
<dbReference type="PANTHER" id="PTHR32120">
    <property type="entry name" value="SMALL RIBOSOMAL SUBUNIT BIOGENESIS GTPASE RSGA"/>
    <property type="match status" value="1"/>
</dbReference>
<feature type="domain" description="CP-type G" evidence="5">
    <location>
        <begin position="134"/>
        <end position="329"/>
    </location>
</feature>
<dbReference type="Pfam" id="PF03193">
    <property type="entry name" value="RsgA_GTPase"/>
    <property type="match status" value="1"/>
</dbReference>
<reference evidence="6 7" key="1">
    <citation type="submission" date="2024-09" db="EMBL/GenBank/DDBJ databases">
        <title>Chromosome-scale assembly of Riccia fluitans.</title>
        <authorList>
            <person name="Paukszto L."/>
            <person name="Sawicki J."/>
            <person name="Karawczyk K."/>
            <person name="Piernik-Szablinska J."/>
            <person name="Szczecinska M."/>
            <person name="Mazdziarz M."/>
        </authorList>
    </citation>
    <scope>NUCLEOTIDE SEQUENCE [LARGE SCALE GENOMIC DNA]</scope>
    <source>
        <strain evidence="6">Rf_01</strain>
        <tissue evidence="6">Aerial parts of the thallus</tissue>
    </source>
</reference>
<dbReference type="Gene3D" id="1.10.40.50">
    <property type="entry name" value="Probable gtpase engc, domain 3"/>
    <property type="match status" value="1"/>
</dbReference>